<dbReference type="GO" id="GO:0003676">
    <property type="term" value="F:nucleic acid binding"/>
    <property type="evidence" value="ECO:0007669"/>
    <property type="project" value="InterPro"/>
</dbReference>
<evidence type="ECO:0000313" key="3">
    <source>
        <dbReference type="EMBL" id="GEU51692.1"/>
    </source>
</evidence>
<dbReference type="InterPro" id="IPR039537">
    <property type="entry name" value="Retrotran_Ty1/copia-like"/>
</dbReference>
<evidence type="ECO:0000259" key="2">
    <source>
        <dbReference type="PROSITE" id="PS50994"/>
    </source>
</evidence>
<dbReference type="SUPFAM" id="SSF53098">
    <property type="entry name" value="Ribonuclease H-like"/>
    <property type="match status" value="1"/>
</dbReference>
<dbReference type="InterPro" id="IPR001584">
    <property type="entry name" value="Integrase_cat-core"/>
</dbReference>
<evidence type="ECO:0000256" key="1">
    <source>
        <dbReference type="SAM" id="MobiDB-lite"/>
    </source>
</evidence>
<sequence length="580" mass="66843">MGYLKFSANDTKREVFGMPIPGSLVTADIREASYYQEYLTDVTKHRRFLASETRSAQDSHAPKPAKPTRKPKPTAQKDRINILQYLIHLRMCKDFPTKMMKMFLLVENLRQQNPNNHEVAVCSSLRSHKSKRTIESRAKRSSKNNLSKTLFQYACFFTHCENKDGNPARANIKQALANELTNAFGKPFEVPNNVFEHWVFNSLVYSSRALFALRRSGLRTASTAAKPCQGDFSEFYLITGSIHTDQRGTVVLATLFNRSEQRHFRSRGSNLYTISMADMMKSSPICLLFKASKMKSWLWHCRLSYLNFNTIKKLVKQGLVKGLPKLKYTKDHLCSACQMGKSKKESHPHNPEPSTNEKLQMLYMDLCRPMQVASINKKSYILVIVDDYSRFTWVKFLRTKDEAPKNVIKFLKQAQVSLNATVRYLRTDNDTEFLNQTLQNYTEYVGITHTVSTTRTPQQNNVVERHNRTDRKPELKYLHVFDALCYPTNDFEDIGKLQPKAYIGIFISYLPSKKAFRIYNKRARQIMETMNVQFDELTKMAFEQHSLRTDLHVLTSGRISSGLVLNQAVSISAKPPTKND</sequence>
<proteinExistence type="predicted"/>
<dbReference type="InterPro" id="IPR025724">
    <property type="entry name" value="GAG-pre-integrase_dom"/>
</dbReference>
<reference evidence="3" key="1">
    <citation type="journal article" date="2019" name="Sci. Rep.">
        <title>Draft genome of Tanacetum cinerariifolium, the natural source of mosquito coil.</title>
        <authorList>
            <person name="Yamashiro T."/>
            <person name="Shiraishi A."/>
            <person name="Satake H."/>
            <person name="Nakayama K."/>
        </authorList>
    </citation>
    <scope>NUCLEOTIDE SEQUENCE</scope>
</reference>
<accession>A0A6L2KSY0</accession>
<dbReference type="AlphaFoldDB" id="A0A6L2KSY0"/>
<feature type="domain" description="Integrase catalytic" evidence="2">
    <location>
        <begin position="347"/>
        <end position="469"/>
    </location>
</feature>
<dbReference type="Gene3D" id="3.30.420.10">
    <property type="entry name" value="Ribonuclease H-like superfamily/Ribonuclease H"/>
    <property type="match status" value="1"/>
</dbReference>
<dbReference type="InterPro" id="IPR057670">
    <property type="entry name" value="SH3_retrovirus"/>
</dbReference>
<dbReference type="Pfam" id="PF00665">
    <property type="entry name" value="rve"/>
    <property type="match status" value="1"/>
</dbReference>
<dbReference type="Pfam" id="PF25597">
    <property type="entry name" value="SH3_retrovirus"/>
    <property type="match status" value="1"/>
</dbReference>
<dbReference type="PANTHER" id="PTHR42648:SF18">
    <property type="entry name" value="RETROTRANSPOSON, UNCLASSIFIED-LIKE PROTEIN"/>
    <property type="match status" value="1"/>
</dbReference>
<dbReference type="InterPro" id="IPR036397">
    <property type="entry name" value="RNaseH_sf"/>
</dbReference>
<dbReference type="PANTHER" id="PTHR42648">
    <property type="entry name" value="TRANSPOSASE, PUTATIVE-RELATED"/>
    <property type="match status" value="1"/>
</dbReference>
<organism evidence="3">
    <name type="scientific">Tanacetum cinerariifolium</name>
    <name type="common">Dalmatian daisy</name>
    <name type="synonym">Chrysanthemum cinerariifolium</name>
    <dbReference type="NCBI Taxonomy" id="118510"/>
    <lineage>
        <taxon>Eukaryota</taxon>
        <taxon>Viridiplantae</taxon>
        <taxon>Streptophyta</taxon>
        <taxon>Embryophyta</taxon>
        <taxon>Tracheophyta</taxon>
        <taxon>Spermatophyta</taxon>
        <taxon>Magnoliopsida</taxon>
        <taxon>eudicotyledons</taxon>
        <taxon>Gunneridae</taxon>
        <taxon>Pentapetalae</taxon>
        <taxon>asterids</taxon>
        <taxon>campanulids</taxon>
        <taxon>Asterales</taxon>
        <taxon>Asteraceae</taxon>
        <taxon>Asteroideae</taxon>
        <taxon>Anthemideae</taxon>
        <taxon>Anthemidinae</taxon>
        <taxon>Tanacetum</taxon>
    </lineage>
</organism>
<name>A0A6L2KSY0_TANCI</name>
<dbReference type="EMBL" id="BKCJ010002904">
    <property type="protein sequence ID" value="GEU51692.1"/>
    <property type="molecule type" value="Genomic_DNA"/>
</dbReference>
<dbReference type="Pfam" id="PF13976">
    <property type="entry name" value="gag_pre-integrs"/>
    <property type="match status" value="1"/>
</dbReference>
<gene>
    <name evidence="3" type="ORF">Tci_023670</name>
</gene>
<protein>
    <recommendedName>
        <fullName evidence="2">Integrase catalytic domain-containing protein</fullName>
    </recommendedName>
</protein>
<dbReference type="GO" id="GO:0015074">
    <property type="term" value="P:DNA integration"/>
    <property type="evidence" value="ECO:0007669"/>
    <property type="project" value="InterPro"/>
</dbReference>
<feature type="region of interest" description="Disordered" evidence="1">
    <location>
        <begin position="50"/>
        <end position="77"/>
    </location>
</feature>
<comment type="caution">
    <text evidence="3">The sequence shown here is derived from an EMBL/GenBank/DDBJ whole genome shotgun (WGS) entry which is preliminary data.</text>
</comment>
<dbReference type="InterPro" id="IPR012337">
    <property type="entry name" value="RNaseH-like_sf"/>
</dbReference>
<dbReference type="PROSITE" id="PS50994">
    <property type="entry name" value="INTEGRASE"/>
    <property type="match status" value="1"/>
</dbReference>